<evidence type="ECO:0000313" key="2">
    <source>
        <dbReference type="Proteomes" id="UP001292094"/>
    </source>
</evidence>
<organism evidence="1 2">
    <name type="scientific">Petrolisthes manimaculis</name>
    <dbReference type="NCBI Taxonomy" id="1843537"/>
    <lineage>
        <taxon>Eukaryota</taxon>
        <taxon>Metazoa</taxon>
        <taxon>Ecdysozoa</taxon>
        <taxon>Arthropoda</taxon>
        <taxon>Crustacea</taxon>
        <taxon>Multicrustacea</taxon>
        <taxon>Malacostraca</taxon>
        <taxon>Eumalacostraca</taxon>
        <taxon>Eucarida</taxon>
        <taxon>Decapoda</taxon>
        <taxon>Pleocyemata</taxon>
        <taxon>Anomura</taxon>
        <taxon>Galatheoidea</taxon>
        <taxon>Porcellanidae</taxon>
        <taxon>Petrolisthes</taxon>
    </lineage>
</organism>
<dbReference type="Proteomes" id="UP001292094">
    <property type="component" value="Unassembled WGS sequence"/>
</dbReference>
<accession>A0AAE1PWQ3</accession>
<name>A0AAE1PWQ3_9EUCA</name>
<comment type="caution">
    <text evidence="1">The sequence shown here is derived from an EMBL/GenBank/DDBJ whole genome shotgun (WGS) entry which is preliminary data.</text>
</comment>
<proteinExistence type="predicted"/>
<dbReference type="EMBL" id="JAWZYT010001046">
    <property type="protein sequence ID" value="KAK4316096.1"/>
    <property type="molecule type" value="Genomic_DNA"/>
</dbReference>
<keyword evidence="2" id="KW-1185">Reference proteome</keyword>
<evidence type="ECO:0000313" key="1">
    <source>
        <dbReference type="EMBL" id="KAK4316096.1"/>
    </source>
</evidence>
<sequence length="106" mass="11904">MAREVEGIIEVSAAYHYQTRPPRRVNVRDLIPDLIPSYGPFLYTFPSRSISSLQSQFLYMTSPLVTWPLPLPPHLAGTSIASFSTQPHPVSFCPTLPQPQPGTWPR</sequence>
<dbReference type="AlphaFoldDB" id="A0AAE1PWQ3"/>
<protein>
    <submittedName>
        <fullName evidence="1">Uncharacterized protein</fullName>
    </submittedName>
</protein>
<reference evidence="1" key="1">
    <citation type="submission" date="2023-11" db="EMBL/GenBank/DDBJ databases">
        <title>Genome assemblies of two species of porcelain crab, Petrolisthes cinctipes and Petrolisthes manimaculis (Anomura: Porcellanidae).</title>
        <authorList>
            <person name="Angst P."/>
        </authorList>
    </citation>
    <scope>NUCLEOTIDE SEQUENCE</scope>
    <source>
        <strain evidence="1">PB745_02</strain>
        <tissue evidence="1">Gill</tissue>
    </source>
</reference>
<gene>
    <name evidence="1" type="ORF">Pmani_012740</name>
</gene>